<dbReference type="SUPFAM" id="SSF56672">
    <property type="entry name" value="DNA/RNA polymerases"/>
    <property type="match status" value="1"/>
</dbReference>
<sequence length="474" mass="52877">QSHPEKNSKVIVKVPDKSWAVKHETCQDSFSLWSNIRADMVSKSLLSNLVILGLVLLIRGEDLKNQRHGKQFSLFNIITFENPEYPSTSPPSQESAFTFSRIAENLCQIRLDFENFESAQPPSAPTLLHGDCATSGDFLTITSPTQSSPPVTCGTLTGQHKHDKAFEDVKAAMSDLPKITPYDPELQTVVETDAAKKRGIEYILKQRGKDGCWRLIEVKSKWLSESESNYGNTTLEMMGGYWVTRKLDVFLRGLSHLTIMADHQAMVPIMTSKTLDAIENPRQRRIKERMQLRYNFTCKWIPGKDMYASDALSRCPVEIPEDSGLLHDDQVGWPIVCGIRGDLDENNEIRDLQIEGLKSQAKQGSGYCELVEQICRGFLNKKNSLTPALQPFWNERNNLRHWNGLVVLDGKHIVIPQNEQGAILKKLQLLHLGMIDATTCPTVVQFGSTATGSGSHCGGVLNTVLDSNTPGSVI</sequence>
<evidence type="ECO:0000256" key="3">
    <source>
        <dbReference type="ARBA" id="ARBA00022722"/>
    </source>
</evidence>
<dbReference type="PANTHER" id="PTHR37984">
    <property type="entry name" value="PROTEIN CBG26694"/>
    <property type="match status" value="1"/>
</dbReference>
<organism evidence="8 9">
    <name type="scientific">Tigriopus californicus</name>
    <name type="common">Marine copepod</name>
    <dbReference type="NCBI Taxonomy" id="6832"/>
    <lineage>
        <taxon>Eukaryota</taxon>
        <taxon>Metazoa</taxon>
        <taxon>Ecdysozoa</taxon>
        <taxon>Arthropoda</taxon>
        <taxon>Crustacea</taxon>
        <taxon>Multicrustacea</taxon>
        <taxon>Hexanauplia</taxon>
        <taxon>Copepoda</taxon>
        <taxon>Harpacticoida</taxon>
        <taxon>Harpacticidae</taxon>
        <taxon>Tigriopus</taxon>
    </lineage>
</organism>
<evidence type="ECO:0000313" key="9">
    <source>
        <dbReference type="Proteomes" id="UP000318571"/>
    </source>
</evidence>
<keyword evidence="1" id="KW-0808">Transferase</keyword>
<keyword evidence="5" id="KW-0378">Hydrolase</keyword>
<dbReference type="GO" id="GO:0004519">
    <property type="term" value="F:endonuclease activity"/>
    <property type="evidence" value="ECO:0007669"/>
    <property type="project" value="UniProtKB-KW"/>
</dbReference>
<dbReference type="AlphaFoldDB" id="A0A553P3F9"/>
<keyword evidence="9" id="KW-1185">Reference proteome</keyword>
<feature type="domain" description="Reverse transcriptase RNase H-like" evidence="7">
    <location>
        <begin position="183"/>
        <end position="291"/>
    </location>
</feature>
<evidence type="ECO:0000256" key="4">
    <source>
        <dbReference type="ARBA" id="ARBA00022759"/>
    </source>
</evidence>
<comment type="caution">
    <text evidence="8">The sequence shown here is derived from an EMBL/GenBank/DDBJ whole genome shotgun (WGS) entry which is preliminary data.</text>
</comment>
<accession>A0A553P3F9</accession>
<feature type="non-terminal residue" evidence="8">
    <location>
        <position position="1"/>
    </location>
</feature>
<evidence type="ECO:0000256" key="6">
    <source>
        <dbReference type="ARBA" id="ARBA00022918"/>
    </source>
</evidence>
<protein>
    <recommendedName>
        <fullName evidence="7">Reverse transcriptase RNase H-like domain-containing protein</fullName>
    </recommendedName>
</protein>
<dbReference type="CDD" id="cd09274">
    <property type="entry name" value="RNase_HI_RT_Ty3"/>
    <property type="match status" value="1"/>
</dbReference>
<dbReference type="Proteomes" id="UP000318571">
    <property type="component" value="Chromosome 7"/>
</dbReference>
<evidence type="ECO:0000256" key="5">
    <source>
        <dbReference type="ARBA" id="ARBA00022801"/>
    </source>
</evidence>
<evidence type="ECO:0000313" key="8">
    <source>
        <dbReference type="EMBL" id="TRY72223.1"/>
    </source>
</evidence>
<evidence type="ECO:0000259" key="7">
    <source>
        <dbReference type="Pfam" id="PF17917"/>
    </source>
</evidence>
<evidence type="ECO:0000256" key="2">
    <source>
        <dbReference type="ARBA" id="ARBA00022695"/>
    </source>
</evidence>
<dbReference type="InterPro" id="IPR050951">
    <property type="entry name" value="Retrovirus_Pol_polyprotein"/>
</dbReference>
<keyword evidence="3" id="KW-0540">Nuclease</keyword>
<keyword evidence="2" id="KW-0548">Nucleotidyltransferase</keyword>
<keyword evidence="6" id="KW-0695">RNA-directed DNA polymerase</keyword>
<proteinExistence type="predicted"/>
<dbReference type="GO" id="GO:0016787">
    <property type="term" value="F:hydrolase activity"/>
    <property type="evidence" value="ECO:0007669"/>
    <property type="project" value="UniProtKB-KW"/>
</dbReference>
<reference evidence="8 9" key="1">
    <citation type="journal article" date="2018" name="Nat. Ecol. Evol.">
        <title>Genomic signatures of mitonuclear coevolution across populations of Tigriopus californicus.</title>
        <authorList>
            <person name="Barreto F.S."/>
            <person name="Watson E.T."/>
            <person name="Lima T.G."/>
            <person name="Willett C.S."/>
            <person name="Edmands S."/>
            <person name="Li W."/>
            <person name="Burton R.S."/>
        </authorList>
    </citation>
    <scope>NUCLEOTIDE SEQUENCE [LARGE SCALE GENOMIC DNA]</scope>
    <source>
        <strain evidence="8 9">San Diego</strain>
    </source>
</reference>
<dbReference type="EMBL" id="VCGU01000008">
    <property type="protein sequence ID" value="TRY72223.1"/>
    <property type="molecule type" value="Genomic_DNA"/>
</dbReference>
<name>A0A553P3F9_TIGCA</name>
<keyword evidence="4" id="KW-0255">Endonuclease</keyword>
<dbReference type="InterPro" id="IPR041373">
    <property type="entry name" value="RT_RNaseH"/>
</dbReference>
<gene>
    <name evidence="8" type="ORF">TCAL_16135</name>
</gene>
<dbReference type="PANTHER" id="PTHR37984:SF9">
    <property type="entry name" value="INTEGRASE CATALYTIC DOMAIN-CONTAINING PROTEIN"/>
    <property type="match status" value="1"/>
</dbReference>
<feature type="non-terminal residue" evidence="8">
    <location>
        <position position="474"/>
    </location>
</feature>
<evidence type="ECO:0000256" key="1">
    <source>
        <dbReference type="ARBA" id="ARBA00022679"/>
    </source>
</evidence>
<dbReference type="InterPro" id="IPR043502">
    <property type="entry name" value="DNA/RNA_pol_sf"/>
</dbReference>
<dbReference type="GO" id="GO:0003964">
    <property type="term" value="F:RNA-directed DNA polymerase activity"/>
    <property type="evidence" value="ECO:0007669"/>
    <property type="project" value="UniProtKB-KW"/>
</dbReference>
<dbReference type="STRING" id="6832.A0A553P3F9"/>
<dbReference type="Pfam" id="PF17917">
    <property type="entry name" value="RT_RNaseH"/>
    <property type="match status" value="1"/>
</dbReference>